<evidence type="ECO:0000313" key="1">
    <source>
        <dbReference type="EMBL" id="CAH1434872.1"/>
    </source>
</evidence>
<accession>A0AAU9N7W2</accession>
<dbReference type="EMBL" id="CAKMRJ010004013">
    <property type="protein sequence ID" value="CAH1434872.1"/>
    <property type="molecule type" value="Genomic_DNA"/>
</dbReference>
<organism evidence="1 2">
    <name type="scientific">Lactuca virosa</name>
    <dbReference type="NCBI Taxonomy" id="75947"/>
    <lineage>
        <taxon>Eukaryota</taxon>
        <taxon>Viridiplantae</taxon>
        <taxon>Streptophyta</taxon>
        <taxon>Embryophyta</taxon>
        <taxon>Tracheophyta</taxon>
        <taxon>Spermatophyta</taxon>
        <taxon>Magnoliopsida</taxon>
        <taxon>eudicotyledons</taxon>
        <taxon>Gunneridae</taxon>
        <taxon>Pentapetalae</taxon>
        <taxon>asterids</taxon>
        <taxon>campanulids</taxon>
        <taxon>Asterales</taxon>
        <taxon>Asteraceae</taxon>
        <taxon>Cichorioideae</taxon>
        <taxon>Cichorieae</taxon>
        <taxon>Lactucinae</taxon>
        <taxon>Lactuca</taxon>
    </lineage>
</organism>
<sequence length="122" mass="14347">MIRQFIYDKKHPFIERYDKFESNIKDAIKKDKELLTFEKVQLVFFSSSKNHFYLTCINLEEPSVDAIDNMNSVAMLKRAYRDAPEELKLLFSRYLMTVNNKSALSLEGVEPDRASGSKTRWN</sequence>
<reference evidence="1 2" key="1">
    <citation type="submission" date="2022-01" db="EMBL/GenBank/DDBJ databases">
        <authorList>
            <person name="Xiong W."/>
            <person name="Schranz E."/>
        </authorList>
    </citation>
    <scope>NUCLEOTIDE SEQUENCE [LARGE SCALE GENOMIC DNA]</scope>
</reference>
<proteinExistence type="predicted"/>
<protein>
    <submittedName>
        <fullName evidence="1">Uncharacterized protein</fullName>
    </submittedName>
</protein>
<gene>
    <name evidence="1" type="ORF">LVIROSA_LOCUS21352</name>
</gene>
<keyword evidence="2" id="KW-1185">Reference proteome</keyword>
<dbReference type="Proteomes" id="UP001157418">
    <property type="component" value="Unassembled WGS sequence"/>
</dbReference>
<evidence type="ECO:0000313" key="2">
    <source>
        <dbReference type="Proteomes" id="UP001157418"/>
    </source>
</evidence>
<comment type="caution">
    <text evidence="1">The sequence shown here is derived from an EMBL/GenBank/DDBJ whole genome shotgun (WGS) entry which is preliminary data.</text>
</comment>
<name>A0AAU9N7W2_9ASTR</name>
<dbReference type="AlphaFoldDB" id="A0AAU9N7W2"/>